<sequence>MANTPAAFDLAFDPAFGEGLNNPSAAQDTDLLHIVAGENLDLRNPNLAQIDFSIS</sequence>
<dbReference type="AlphaFoldDB" id="A0A653XK49"/>
<evidence type="ECO:0000313" key="1">
    <source>
        <dbReference type="EMBL" id="VXC30425.1"/>
    </source>
</evidence>
<dbReference type="Proteomes" id="UP000433089">
    <property type="component" value="Unassembled WGS sequence"/>
</dbReference>
<dbReference type="EMBL" id="CABWLH010000010">
    <property type="protein sequence ID" value="VXC30425.1"/>
    <property type="molecule type" value="Genomic_DNA"/>
</dbReference>
<gene>
    <name evidence="1" type="ORF">BACI348_50811</name>
</gene>
<reference evidence="1 2" key="1">
    <citation type="submission" date="2019-10" db="EMBL/GenBank/DDBJ databases">
        <authorList>
            <person name="Karimi E."/>
        </authorList>
    </citation>
    <scope>NUCLEOTIDE SEQUENCE [LARGE SCALE GENOMIC DNA]</scope>
    <source>
        <strain evidence="1">Bacillus sp. 348</strain>
    </source>
</reference>
<organism evidence="1 2">
    <name type="scientific">Bacillus altitudinis</name>
    <dbReference type="NCBI Taxonomy" id="293387"/>
    <lineage>
        <taxon>Bacteria</taxon>
        <taxon>Bacillati</taxon>
        <taxon>Bacillota</taxon>
        <taxon>Bacilli</taxon>
        <taxon>Bacillales</taxon>
        <taxon>Bacillaceae</taxon>
        <taxon>Bacillus</taxon>
    </lineage>
</organism>
<name>A0A653XK49_BACAB</name>
<evidence type="ECO:0000313" key="2">
    <source>
        <dbReference type="Proteomes" id="UP000433089"/>
    </source>
</evidence>
<protein>
    <submittedName>
        <fullName evidence="1">Uncharacterized protein</fullName>
    </submittedName>
</protein>
<proteinExistence type="predicted"/>
<accession>A0A653XK49</accession>